<dbReference type="RefSeq" id="WP_148734354.1">
    <property type="nucleotide sequence ID" value="NZ_VSSB01000002.1"/>
</dbReference>
<dbReference type="EMBL" id="VSSB01000002">
    <property type="protein sequence ID" value="TYL50252.1"/>
    <property type="molecule type" value="Genomic_DNA"/>
</dbReference>
<evidence type="ECO:0000313" key="2">
    <source>
        <dbReference type="Proteomes" id="UP000325243"/>
    </source>
</evidence>
<name>A0A5S4UUP6_9MICO</name>
<organism evidence="1 2">
    <name type="scientific">Agromyces mariniharenae</name>
    <dbReference type="NCBI Taxonomy" id="2604423"/>
    <lineage>
        <taxon>Bacteria</taxon>
        <taxon>Bacillati</taxon>
        <taxon>Actinomycetota</taxon>
        <taxon>Actinomycetes</taxon>
        <taxon>Micrococcales</taxon>
        <taxon>Microbacteriaceae</taxon>
        <taxon>Agromyces</taxon>
    </lineage>
</organism>
<evidence type="ECO:0000313" key="1">
    <source>
        <dbReference type="EMBL" id="TYL50252.1"/>
    </source>
</evidence>
<proteinExistence type="predicted"/>
<protein>
    <recommendedName>
        <fullName evidence="3">DUF559 domain-containing protein</fullName>
    </recommendedName>
</protein>
<keyword evidence="2" id="KW-1185">Reference proteome</keyword>
<reference evidence="1 2" key="1">
    <citation type="submission" date="2019-08" db="EMBL/GenBank/DDBJ databases">
        <authorList>
            <person name="Hu J."/>
        </authorList>
    </citation>
    <scope>NUCLEOTIDE SEQUENCE [LARGE SCALE GENOMIC DNA]</scope>
    <source>
        <strain evidence="1 2">NEAU-184</strain>
    </source>
</reference>
<dbReference type="AlphaFoldDB" id="A0A5S4UUP6"/>
<accession>A0A5S4UUP6</accession>
<gene>
    <name evidence="1" type="ORF">FYC51_13575</name>
</gene>
<comment type="caution">
    <text evidence="1">The sequence shown here is derived from an EMBL/GenBank/DDBJ whole genome shotgun (WGS) entry which is preliminary data.</text>
</comment>
<sequence length="305" mass="33247">MARRSPLPPYLSGASFSVADHAFHGASRNRLVAADMQRPFTAVRSVGLDLADVAERCRAYEPLLRPGEAFSHLTAAELFGVPTPSRSHALHLLAPPGATRARGRGVVGHEASVGAPIVLHRDLPVVAPAHVWCQLASALALDDLIAVGDAIVTGRRRGVVRAPALASLRDLRSAVDAWGSRRGARALASALPRVRVGAESRRETHTRLVLVDAGLPEPIPNPPIRLANGEVRHPDLAYVQWRIAFEYLGDRHRDDRSRWQGDIRRRREFERSGWRVIDVTADDLGPARLEFLASVRGLLATIGRS</sequence>
<dbReference type="Proteomes" id="UP000325243">
    <property type="component" value="Unassembled WGS sequence"/>
</dbReference>
<evidence type="ECO:0008006" key="3">
    <source>
        <dbReference type="Google" id="ProtNLM"/>
    </source>
</evidence>